<dbReference type="SUPFAM" id="SSF81301">
    <property type="entry name" value="Nucleotidyltransferase"/>
    <property type="match status" value="1"/>
</dbReference>
<reference evidence="1 2" key="1">
    <citation type="submission" date="2020-03" db="EMBL/GenBank/DDBJ databases">
        <title>Bacterial samples isolated from urine from healthy bovine heifers (Gyr breed).</title>
        <authorList>
            <person name="Giannattasio-Ferraz S."/>
            <person name="Maskeri L."/>
            <person name="Penido A."/>
            <person name="Barbosa-Stancioli E.F."/>
            <person name="Putonti C."/>
        </authorList>
    </citation>
    <scope>NUCLEOTIDE SEQUENCE [LARGE SCALE GENOMIC DNA]</scope>
    <source>
        <strain evidence="1 2">UFMG-H7</strain>
    </source>
</reference>
<dbReference type="AlphaFoldDB" id="A0A7X6D8V2"/>
<name>A0A7X6D8V2_9ENTE</name>
<dbReference type="InterPro" id="IPR007344">
    <property type="entry name" value="GrpB/CoaE"/>
</dbReference>
<dbReference type="EMBL" id="JAAVMB010000008">
    <property type="protein sequence ID" value="NKC67949.1"/>
    <property type="molecule type" value="Genomic_DNA"/>
</dbReference>
<protein>
    <submittedName>
        <fullName evidence="1">GrpB family protein</fullName>
    </submittedName>
</protein>
<dbReference type="PANTHER" id="PTHR34822">
    <property type="entry name" value="GRPB DOMAIN PROTEIN (AFU_ORTHOLOGUE AFUA_1G01530)"/>
    <property type="match status" value="1"/>
</dbReference>
<dbReference type="PANTHER" id="PTHR34822:SF1">
    <property type="entry name" value="GRPB FAMILY PROTEIN"/>
    <property type="match status" value="1"/>
</dbReference>
<dbReference type="Pfam" id="PF04229">
    <property type="entry name" value="GrpB"/>
    <property type="match status" value="1"/>
</dbReference>
<dbReference type="InterPro" id="IPR043519">
    <property type="entry name" value="NT_sf"/>
</dbReference>
<evidence type="ECO:0000313" key="1">
    <source>
        <dbReference type="EMBL" id="NKC67949.1"/>
    </source>
</evidence>
<comment type="caution">
    <text evidence="1">The sequence shown here is derived from an EMBL/GenBank/DDBJ whole genome shotgun (WGS) entry which is preliminary data.</text>
</comment>
<dbReference type="Proteomes" id="UP000521358">
    <property type="component" value="Unassembled WGS sequence"/>
</dbReference>
<evidence type="ECO:0000313" key="2">
    <source>
        <dbReference type="Proteomes" id="UP000521358"/>
    </source>
</evidence>
<organism evidence="1 2">
    <name type="scientific">Vagococcus fluvialis</name>
    <dbReference type="NCBI Taxonomy" id="2738"/>
    <lineage>
        <taxon>Bacteria</taxon>
        <taxon>Bacillati</taxon>
        <taxon>Bacillota</taxon>
        <taxon>Bacilli</taxon>
        <taxon>Lactobacillales</taxon>
        <taxon>Enterococcaceae</taxon>
        <taxon>Vagococcus</taxon>
    </lineage>
</organism>
<dbReference type="Gene3D" id="3.30.460.10">
    <property type="entry name" value="Beta Polymerase, domain 2"/>
    <property type="match status" value="1"/>
</dbReference>
<sequence>MKINVVPYRPEWPTLFQGEKEKLSQVINEDNLINILHIGSTSVPSLSAKPVIDILVVVKDINQLDQDDNQIASLGYLSMGEFGIPGRRYFRKGEDNRTHQIHAFQYDNMYDIGRHVLVRDYLRCHEEARKAYAKIKIEGAEKYPESIDDYGDYKDAFVKQLEKDALMWHWTNNLKKEL</sequence>
<accession>A0A7X6D8V2</accession>
<proteinExistence type="predicted"/>
<gene>
    <name evidence="1" type="ORF">HED35_07610</name>
</gene>